<accession>A0A7G9YXD3</accession>
<gene>
    <name evidence="1" type="ORF">OOKFEKOF_00005</name>
</gene>
<dbReference type="SUPFAM" id="SSF88723">
    <property type="entry name" value="PIN domain-like"/>
    <property type="match status" value="1"/>
</dbReference>
<evidence type="ECO:0000313" key="1">
    <source>
        <dbReference type="EMBL" id="QNO52667.1"/>
    </source>
</evidence>
<dbReference type="AlphaFoldDB" id="A0A7G9YXD3"/>
<name>A0A7G9YXD3_9EURY</name>
<reference evidence="1" key="1">
    <citation type="submission" date="2020-06" db="EMBL/GenBank/DDBJ databases">
        <title>Unique genomic features of the anaerobic methanotrophic archaea.</title>
        <authorList>
            <person name="Chadwick G.L."/>
            <person name="Skennerton C.T."/>
            <person name="Laso-Perez R."/>
            <person name="Leu A.O."/>
            <person name="Speth D.R."/>
            <person name="Yu H."/>
            <person name="Morgan-Lang C."/>
            <person name="Hatzenpichler R."/>
            <person name="Goudeau D."/>
            <person name="Malmstrom R."/>
            <person name="Brazelton W.J."/>
            <person name="Woyke T."/>
            <person name="Hallam S.J."/>
            <person name="Tyson G.W."/>
            <person name="Wegener G."/>
            <person name="Boetius A."/>
            <person name="Orphan V."/>
        </authorList>
    </citation>
    <scope>NUCLEOTIDE SEQUENCE</scope>
</reference>
<sequence>MRIPIADALIAASAYFVGAKVVTDDEHFEHLDVGVVKFRGTAK</sequence>
<dbReference type="InterPro" id="IPR029060">
    <property type="entry name" value="PIN-like_dom_sf"/>
</dbReference>
<dbReference type="Gene3D" id="3.40.50.1010">
    <property type="entry name" value="5'-nuclease"/>
    <property type="match status" value="1"/>
</dbReference>
<dbReference type="EMBL" id="MT631517">
    <property type="protein sequence ID" value="QNO52667.1"/>
    <property type="molecule type" value="Genomic_DNA"/>
</dbReference>
<organism evidence="1">
    <name type="scientific">Candidatus Methanophagaceae archaeon ANME-1 ERB6</name>
    <dbReference type="NCBI Taxonomy" id="2759912"/>
    <lineage>
        <taxon>Archaea</taxon>
        <taxon>Methanobacteriati</taxon>
        <taxon>Methanobacteriota</taxon>
        <taxon>Stenosarchaea group</taxon>
        <taxon>Methanomicrobia</taxon>
        <taxon>Candidatus Methanophagales</taxon>
        <taxon>Candidatus Methanophagaceae</taxon>
    </lineage>
</organism>
<proteinExistence type="predicted"/>
<protein>
    <recommendedName>
        <fullName evidence="2">PIN domain-containing protein</fullName>
    </recommendedName>
</protein>
<evidence type="ECO:0008006" key="2">
    <source>
        <dbReference type="Google" id="ProtNLM"/>
    </source>
</evidence>